<dbReference type="PROSITE" id="PS51257">
    <property type="entry name" value="PROKAR_LIPOPROTEIN"/>
    <property type="match status" value="1"/>
</dbReference>
<dbReference type="RefSeq" id="WP_164210815.1">
    <property type="nucleotide sequence ID" value="NZ_JAAGSC010000039.1"/>
</dbReference>
<keyword evidence="3" id="KW-1185">Reference proteome</keyword>
<feature type="region of interest" description="Disordered" evidence="1">
    <location>
        <begin position="44"/>
        <end position="64"/>
    </location>
</feature>
<gene>
    <name evidence="2" type="ORF">G3I74_06800</name>
</gene>
<dbReference type="AlphaFoldDB" id="A0A845V5E5"/>
<proteinExistence type="predicted"/>
<dbReference type="Proteomes" id="UP000484885">
    <property type="component" value="Unassembled WGS sequence"/>
</dbReference>
<dbReference type="EMBL" id="JAAGSC010000039">
    <property type="protein sequence ID" value="NDY95431.1"/>
    <property type="molecule type" value="Genomic_DNA"/>
</dbReference>
<evidence type="ECO:0000256" key="1">
    <source>
        <dbReference type="SAM" id="MobiDB-lite"/>
    </source>
</evidence>
<protein>
    <submittedName>
        <fullName evidence="2">YdbL family protein</fullName>
    </submittedName>
</protein>
<reference evidence="2 3" key="1">
    <citation type="submission" date="2020-02" db="EMBL/GenBank/DDBJ databases">
        <authorList>
            <person name="Zhang X.-Y."/>
        </authorList>
    </citation>
    <scope>NUCLEOTIDE SEQUENCE [LARGE SCALE GENOMIC DNA]</scope>
    <source>
        <strain evidence="2 3">C33</strain>
    </source>
</reference>
<evidence type="ECO:0000313" key="2">
    <source>
        <dbReference type="EMBL" id="NDY95431.1"/>
    </source>
</evidence>
<dbReference type="Pfam" id="PF07027">
    <property type="entry name" value="DUF1318"/>
    <property type="match status" value="1"/>
</dbReference>
<evidence type="ECO:0000313" key="3">
    <source>
        <dbReference type="Proteomes" id="UP000484885"/>
    </source>
</evidence>
<name>A0A845V5E5_9GAMM</name>
<organism evidence="2 3">
    <name type="scientific">Wenzhouxiangella limi</name>
    <dbReference type="NCBI Taxonomy" id="2707351"/>
    <lineage>
        <taxon>Bacteria</taxon>
        <taxon>Pseudomonadati</taxon>
        <taxon>Pseudomonadota</taxon>
        <taxon>Gammaproteobacteria</taxon>
        <taxon>Chromatiales</taxon>
        <taxon>Wenzhouxiangellaceae</taxon>
        <taxon>Wenzhouxiangella</taxon>
    </lineage>
</organism>
<dbReference type="InterPro" id="IPR008309">
    <property type="entry name" value="YdbL"/>
</dbReference>
<sequence length="198" mass="22320">MTRSISLLMIGLVMTLAACVTINVYFPEAAAEQAADRFIQDVLGEDGRPRSNGEPATGTEPPEATGFRLSDLFVARAYAQSPNIDIDTPQVQTIKQRMAERHRQHLADWYEAGAIGLSNNGLVEIRDRSAIGLGERRNLERVVAEENADRRAVYREIAVANGHPEWEDEIRQTFARQWIANAREGWIYQQPDGNWTRK</sequence>
<accession>A0A845V5E5</accession>
<comment type="caution">
    <text evidence="2">The sequence shown here is derived from an EMBL/GenBank/DDBJ whole genome shotgun (WGS) entry which is preliminary data.</text>
</comment>